<name>A0A8T1QU21_CARIL</name>
<evidence type="ECO:0000313" key="2">
    <source>
        <dbReference type="EMBL" id="KAG6657749.1"/>
    </source>
</evidence>
<proteinExistence type="predicted"/>
<gene>
    <name evidence="2" type="ORF">CIPAW_04G112700</name>
</gene>
<evidence type="ECO:0000313" key="3">
    <source>
        <dbReference type="Proteomes" id="UP000811609"/>
    </source>
</evidence>
<organism evidence="2 3">
    <name type="scientific">Carya illinoinensis</name>
    <name type="common">Pecan</name>
    <dbReference type="NCBI Taxonomy" id="32201"/>
    <lineage>
        <taxon>Eukaryota</taxon>
        <taxon>Viridiplantae</taxon>
        <taxon>Streptophyta</taxon>
        <taxon>Embryophyta</taxon>
        <taxon>Tracheophyta</taxon>
        <taxon>Spermatophyta</taxon>
        <taxon>Magnoliopsida</taxon>
        <taxon>eudicotyledons</taxon>
        <taxon>Gunneridae</taxon>
        <taxon>Pentapetalae</taxon>
        <taxon>rosids</taxon>
        <taxon>fabids</taxon>
        <taxon>Fagales</taxon>
        <taxon>Juglandaceae</taxon>
        <taxon>Carya</taxon>
    </lineage>
</organism>
<dbReference type="EMBL" id="CM031812">
    <property type="protein sequence ID" value="KAG6657749.1"/>
    <property type="molecule type" value="Genomic_DNA"/>
</dbReference>
<evidence type="ECO:0000256" key="1">
    <source>
        <dbReference type="SAM" id="MobiDB-lite"/>
    </source>
</evidence>
<reference evidence="2" key="1">
    <citation type="submission" date="2020-12" db="EMBL/GenBank/DDBJ databases">
        <title>WGS assembly of Carya illinoinensis cv. Pawnee.</title>
        <authorList>
            <person name="Platts A."/>
            <person name="Shu S."/>
            <person name="Wright S."/>
            <person name="Barry K."/>
            <person name="Edger P."/>
            <person name="Pires J.C."/>
            <person name="Schmutz J."/>
        </authorList>
    </citation>
    <scope>NUCLEOTIDE SEQUENCE</scope>
    <source>
        <tissue evidence="2">Leaf</tissue>
    </source>
</reference>
<accession>A0A8T1QU21</accession>
<keyword evidence="3" id="KW-1185">Reference proteome</keyword>
<protein>
    <submittedName>
        <fullName evidence="2">Uncharacterized protein</fullName>
    </submittedName>
</protein>
<feature type="region of interest" description="Disordered" evidence="1">
    <location>
        <begin position="63"/>
        <end position="111"/>
    </location>
</feature>
<comment type="caution">
    <text evidence="2">The sequence shown here is derived from an EMBL/GenBank/DDBJ whole genome shotgun (WGS) entry which is preliminary data.</text>
</comment>
<dbReference type="AlphaFoldDB" id="A0A8T1QU21"/>
<dbReference type="Proteomes" id="UP000811609">
    <property type="component" value="Chromosome 4"/>
</dbReference>
<sequence>MVSEEVNWEEPTPLISQLQSSNSQVSNWVLDKAKEIQHGVVILCNGFEDQSIALLAALEAGQTHSSSPGEINSAKKRARGLKGLNRTVNDGIGERSSNHGRSKGGAMDVVL</sequence>